<reference evidence="14 15" key="1">
    <citation type="submission" date="2024-03" db="EMBL/GenBank/DDBJ databases">
        <title>Bacilli Hybrid Assemblies.</title>
        <authorList>
            <person name="Kovac J."/>
        </authorList>
    </citation>
    <scope>NUCLEOTIDE SEQUENCE [LARGE SCALE GENOMIC DNA]</scope>
    <source>
        <strain evidence="14 15">FSL M8-0022</strain>
    </source>
</reference>
<dbReference type="Gene3D" id="3.40.50.300">
    <property type="entry name" value="P-loop containing nucleotide triphosphate hydrolases"/>
    <property type="match status" value="1"/>
</dbReference>
<dbReference type="Pfam" id="PF03796">
    <property type="entry name" value="DnaB_C"/>
    <property type="match status" value="1"/>
</dbReference>
<evidence type="ECO:0000256" key="3">
    <source>
        <dbReference type="ARBA" id="ARBA00022705"/>
    </source>
</evidence>
<dbReference type="EMBL" id="JBBYAK010000004">
    <property type="protein sequence ID" value="MEL3959679.1"/>
    <property type="molecule type" value="Genomic_DNA"/>
</dbReference>
<comment type="function">
    <text evidence="12">The main replicative DNA helicase, it participates in initiation and elongation during chromosome replication. Travels ahead of the DNA replisome, separating dsDNA into templates for DNA synthesis. A processive ATP-dependent 5'-3' DNA helicase it has DNA-dependent ATPase activity.</text>
</comment>
<comment type="caution">
    <text evidence="14">The sequence shown here is derived from an EMBL/GenBank/DDBJ whole genome shotgun (WGS) entry which is preliminary data.</text>
</comment>
<evidence type="ECO:0000256" key="10">
    <source>
        <dbReference type="ARBA" id="ARBA00048954"/>
    </source>
</evidence>
<dbReference type="InterPro" id="IPR007692">
    <property type="entry name" value="DNA_helicase_DnaB"/>
</dbReference>
<evidence type="ECO:0000259" key="13">
    <source>
        <dbReference type="PROSITE" id="PS51199"/>
    </source>
</evidence>
<gene>
    <name evidence="14" type="primary">dnaB</name>
    <name evidence="14" type="ORF">NST17_21220</name>
</gene>
<evidence type="ECO:0000313" key="15">
    <source>
        <dbReference type="Proteomes" id="UP001459714"/>
    </source>
</evidence>
<keyword evidence="3 12" id="KW-0235">DNA replication</keyword>
<evidence type="ECO:0000256" key="1">
    <source>
        <dbReference type="ARBA" id="ARBA00008428"/>
    </source>
</evidence>
<dbReference type="PANTHER" id="PTHR30153:SF2">
    <property type="entry name" value="REPLICATIVE DNA HELICASE"/>
    <property type="match status" value="1"/>
</dbReference>
<keyword evidence="4 12" id="KW-0547">Nucleotide-binding</keyword>
<keyword evidence="8 12" id="KW-0238">DNA-binding</keyword>
<evidence type="ECO:0000256" key="7">
    <source>
        <dbReference type="ARBA" id="ARBA00022840"/>
    </source>
</evidence>
<evidence type="ECO:0000256" key="11">
    <source>
        <dbReference type="NCBIfam" id="TIGR00665"/>
    </source>
</evidence>
<dbReference type="InterPro" id="IPR036185">
    <property type="entry name" value="DNA_heli_DnaB-like_N_sf"/>
</dbReference>
<evidence type="ECO:0000256" key="9">
    <source>
        <dbReference type="ARBA" id="ARBA00023235"/>
    </source>
</evidence>
<keyword evidence="2 12" id="KW-0639">Primosome</keyword>
<evidence type="ECO:0000313" key="14">
    <source>
        <dbReference type="EMBL" id="MEL3959679.1"/>
    </source>
</evidence>
<dbReference type="Gene3D" id="1.10.860.10">
    <property type="entry name" value="DNAb Helicase, Chain A"/>
    <property type="match status" value="1"/>
</dbReference>
<dbReference type="SMART" id="SM00382">
    <property type="entry name" value="AAA"/>
    <property type="match status" value="1"/>
</dbReference>
<name>A0ABU9K3I8_9BACI</name>
<dbReference type="PROSITE" id="PS51199">
    <property type="entry name" value="SF4_HELICASE"/>
    <property type="match status" value="1"/>
</dbReference>
<dbReference type="SUPFAM" id="SSF48024">
    <property type="entry name" value="N-terminal domain of DnaB helicase"/>
    <property type="match status" value="1"/>
</dbReference>
<comment type="catalytic activity">
    <reaction evidence="10 12">
        <text>ATP + H2O = ADP + phosphate + H(+)</text>
        <dbReference type="Rhea" id="RHEA:13065"/>
        <dbReference type="ChEBI" id="CHEBI:15377"/>
        <dbReference type="ChEBI" id="CHEBI:15378"/>
        <dbReference type="ChEBI" id="CHEBI:30616"/>
        <dbReference type="ChEBI" id="CHEBI:43474"/>
        <dbReference type="ChEBI" id="CHEBI:456216"/>
        <dbReference type="EC" id="5.6.2.3"/>
    </reaction>
</comment>
<comment type="similarity">
    <text evidence="1 12">Belongs to the helicase family. DnaB subfamily.</text>
</comment>
<keyword evidence="7 12" id="KW-0067">ATP-binding</keyword>
<dbReference type="InterPro" id="IPR007693">
    <property type="entry name" value="DNA_helicase_DnaB-like_N"/>
</dbReference>
<evidence type="ECO:0000256" key="8">
    <source>
        <dbReference type="ARBA" id="ARBA00023125"/>
    </source>
</evidence>
<dbReference type="InterPro" id="IPR027417">
    <property type="entry name" value="P-loop_NTPase"/>
</dbReference>
<evidence type="ECO:0000256" key="2">
    <source>
        <dbReference type="ARBA" id="ARBA00022515"/>
    </source>
</evidence>
<sequence>MQTKEMTSMDNVIEKQSNLEAENMVLGAVLLEPEIIHEITLEPEHFSIAKNQIIFKTMRELISENVAIDVVTIADKLGDRIENIGGISYLTNLAVSCPTTENVQSYEQIVFEQYKKRKLVSVAAKFLNERTDETAEEIYKTYLEIQEVGTKKERTKQDVLVEILEEMNEDKGVLTGIDTGFTDLNEMTGGLSGGDLIIIAGRPSMGKTAFALNIALNCCKNGGVVDVFSLEMPEKQIVQRMLSNFADIQGSKWRNPYRMFSDDDFKKATKAIGIFEDLDIYIHDEPKQTVTDIRAAVRKTQRKHPEQNHVVVIDYLQLITVLGRFERYDLAIGSITKELKQMARQFNVPVILLSQLSRAVEQRQDKRPMMSDLRDSGSIEQDADIIMMLYREDYYDRETQNKNIVEVNIAKHRNGPVGVIQLLFEREFSKFQNLEWRRSENNE</sequence>
<keyword evidence="9" id="KW-0413">Isomerase</keyword>
<evidence type="ECO:0000256" key="12">
    <source>
        <dbReference type="RuleBase" id="RU362085"/>
    </source>
</evidence>
<dbReference type="CDD" id="cd00984">
    <property type="entry name" value="DnaB_C"/>
    <property type="match status" value="1"/>
</dbReference>
<dbReference type="Proteomes" id="UP001459714">
    <property type="component" value="Unassembled WGS sequence"/>
</dbReference>
<evidence type="ECO:0000256" key="5">
    <source>
        <dbReference type="ARBA" id="ARBA00022801"/>
    </source>
</evidence>
<evidence type="ECO:0000256" key="4">
    <source>
        <dbReference type="ARBA" id="ARBA00022741"/>
    </source>
</evidence>
<dbReference type="GO" id="GO:0003678">
    <property type="term" value="F:DNA helicase activity"/>
    <property type="evidence" value="ECO:0007669"/>
    <property type="project" value="UniProtKB-EC"/>
</dbReference>
<proteinExistence type="inferred from homology"/>
<dbReference type="InterPro" id="IPR007694">
    <property type="entry name" value="DNA_helicase_DnaB-like_C"/>
</dbReference>
<accession>A0ABU9K3I8</accession>
<keyword evidence="5 12" id="KW-0378">Hydrolase</keyword>
<dbReference type="RefSeq" id="WP_342021259.1">
    <property type="nucleotide sequence ID" value="NZ_JBBYAK010000004.1"/>
</dbReference>
<protein>
    <recommendedName>
        <fullName evidence="11 12">Replicative DNA helicase</fullName>
        <ecNumber evidence="11 12">5.6.2.3</ecNumber>
    </recommendedName>
</protein>
<dbReference type="GO" id="GO:0016787">
    <property type="term" value="F:hydrolase activity"/>
    <property type="evidence" value="ECO:0007669"/>
    <property type="project" value="UniProtKB-KW"/>
</dbReference>
<dbReference type="Pfam" id="PF00772">
    <property type="entry name" value="DnaB"/>
    <property type="match status" value="1"/>
</dbReference>
<evidence type="ECO:0000256" key="6">
    <source>
        <dbReference type="ARBA" id="ARBA00022806"/>
    </source>
</evidence>
<dbReference type="PANTHER" id="PTHR30153">
    <property type="entry name" value="REPLICATIVE DNA HELICASE DNAB"/>
    <property type="match status" value="1"/>
</dbReference>
<dbReference type="NCBIfam" id="TIGR00665">
    <property type="entry name" value="DnaB"/>
    <property type="match status" value="1"/>
</dbReference>
<dbReference type="SUPFAM" id="SSF52540">
    <property type="entry name" value="P-loop containing nucleoside triphosphate hydrolases"/>
    <property type="match status" value="1"/>
</dbReference>
<dbReference type="InterPro" id="IPR003593">
    <property type="entry name" value="AAA+_ATPase"/>
</dbReference>
<feature type="domain" description="SF4 helicase" evidence="13">
    <location>
        <begin position="170"/>
        <end position="438"/>
    </location>
</feature>
<dbReference type="EC" id="5.6.2.3" evidence="11 12"/>
<dbReference type="InterPro" id="IPR016136">
    <property type="entry name" value="DNA_helicase_N/primase_C"/>
</dbReference>
<keyword evidence="6 12" id="KW-0347">Helicase</keyword>
<organism evidence="14 15">
    <name type="scientific">Caldifermentibacillus hisashii</name>
    <dbReference type="NCBI Taxonomy" id="996558"/>
    <lineage>
        <taxon>Bacteria</taxon>
        <taxon>Bacillati</taxon>
        <taxon>Bacillota</taxon>
        <taxon>Bacilli</taxon>
        <taxon>Bacillales</taxon>
        <taxon>Bacillaceae</taxon>
        <taxon>Caldifermentibacillus</taxon>
    </lineage>
</organism>
<keyword evidence="15" id="KW-1185">Reference proteome</keyword>